<protein>
    <submittedName>
        <fullName evidence="2">Uncharacterized protein</fullName>
    </submittedName>
</protein>
<evidence type="ECO:0000313" key="2">
    <source>
        <dbReference type="EMBL" id="CAB4143400.1"/>
    </source>
</evidence>
<keyword evidence="1" id="KW-1133">Transmembrane helix</keyword>
<proteinExistence type="predicted"/>
<keyword evidence="1" id="KW-0472">Membrane</keyword>
<gene>
    <name evidence="2" type="ORF">UFOVP447_138</name>
</gene>
<keyword evidence="1" id="KW-0812">Transmembrane</keyword>
<sequence length="50" mass="5410">MFKYVAMIVGLLTMCVPEEVSLTRFFIQGFAGLAIFGLGVLLALDEQANA</sequence>
<accession>A0A6J5ME99</accession>
<organism evidence="2">
    <name type="scientific">uncultured Caudovirales phage</name>
    <dbReference type="NCBI Taxonomy" id="2100421"/>
    <lineage>
        <taxon>Viruses</taxon>
        <taxon>Duplodnaviria</taxon>
        <taxon>Heunggongvirae</taxon>
        <taxon>Uroviricota</taxon>
        <taxon>Caudoviricetes</taxon>
        <taxon>Peduoviridae</taxon>
        <taxon>Maltschvirus</taxon>
        <taxon>Maltschvirus maltsch</taxon>
    </lineage>
</organism>
<dbReference type="EMBL" id="LR796423">
    <property type="protein sequence ID" value="CAB4143400.1"/>
    <property type="molecule type" value="Genomic_DNA"/>
</dbReference>
<evidence type="ECO:0000256" key="1">
    <source>
        <dbReference type="SAM" id="Phobius"/>
    </source>
</evidence>
<name>A0A6J5ME99_9CAUD</name>
<feature type="transmembrane region" description="Helical" evidence="1">
    <location>
        <begin position="25"/>
        <end position="44"/>
    </location>
</feature>
<reference evidence="2" key="1">
    <citation type="submission" date="2020-04" db="EMBL/GenBank/DDBJ databases">
        <authorList>
            <person name="Chiriac C."/>
            <person name="Salcher M."/>
            <person name="Ghai R."/>
            <person name="Kavagutti S V."/>
        </authorList>
    </citation>
    <scope>NUCLEOTIDE SEQUENCE</scope>
</reference>